<evidence type="ECO:0000313" key="3">
    <source>
        <dbReference type="Proteomes" id="UP001333818"/>
    </source>
</evidence>
<organism evidence="2 3">
    <name type="scientific">Tumidithrix elongata BACA0141</name>
    <dbReference type="NCBI Taxonomy" id="2716417"/>
    <lineage>
        <taxon>Bacteria</taxon>
        <taxon>Bacillati</taxon>
        <taxon>Cyanobacteriota</taxon>
        <taxon>Cyanophyceae</taxon>
        <taxon>Pseudanabaenales</taxon>
        <taxon>Pseudanabaenaceae</taxon>
        <taxon>Tumidithrix</taxon>
        <taxon>Tumidithrix elongata</taxon>
    </lineage>
</organism>
<sequence>MADKSGNFLGGFLLGTLVGGVLGLVIASKLSESEPDPESLSSDTTGQDLKQSNDAATNDIARRSLEQKIAQLNQAIDAVSQELAEAEGNGRRQSLVRSNSEINDA</sequence>
<feature type="region of interest" description="Disordered" evidence="1">
    <location>
        <begin position="31"/>
        <end position="58"/>
    </location>
</feature>
<dbReference type="Proteomes" id="UP001333818">
    <property type="component" value="Unassembled WGS sequence"/>
</dbReference>
<feature type="compositionally biased region" description="Polar residues" evidence="1">
    <location>
        <begin position="44"/>
        <end position="56"/>
    </location>
</feature>
<accession>A0AAW9Q0V8</accession>
<proteinExistence type="predicted"/>
<feature type="region of interest" description="Disordered" evidence="1">
    <location>
        <begin position="86"/>
        <end position="105"/>
    </location>
</feature>
<keyword evidence="3" id="KW-1185">Reference proteome</keyword>
<dbReference type="PANTHER" id="PTHR34048:SF3">
    <property type="entry name" value="LOW-DENSITY RECEPTOR-LIKE PROTEIN"/>
    <property type="match status" value="1"/>
</dbReference>
<dbReference type="PANTHER" id="PTHR34048">
    <property type="entry name" value="LOW-DENSITY RECEPTOR-LIKE PROTEIN"/>
    <property type="match status" value="1"/>
</dbReference>
<dbReference type="EMBL" id="JAZBJZ010000053">
    <property type="protein sequence ID" value="MEE3717814.1"/>
    <property type="molecule type" value="Genomic_DNA"/>
</dbReference>
<evidence type="ECO:0008006" key="4">
    <source>
        <dbReference type="Google" id="ProtNLM"/>
    </source>
</evidence>
<protein>
    <recommendedName>
        <fullName evidence="4">Gas vesicle protein</fullName>
    </recommendedName>
</protein>
<gene>
    <name evidence="2" type="ORF">V2H45_13815</name>
</gene>
<feature type="compositionally biased region" description="Polar residues" evidence="1">
    <location>
        <begin position="91"/>
        <end position="105"/>
    </location>
</feature>
<evidence type="ECO:0000313" key="2">
    <source>
        <dbReference type="EMBL" id="MEE3717814.1"/>
    </source>
</evidence>
<evidence type="ECO:0000256" key="1">
    <source>
        <dbReference type="SAM" id="MobiDB-lite"/>
    </source>
</evidence>
<comment type="caution">
    <text evidence="2">The sequence shown here is derived from an EMBL/GenBank/DDBJ whole genome shotgun (WGS) entry which is preliminary data.</text>
</comment>
<dbReference type="InterPro" id="IPR040377">
    <property type="entry name" value="Ssl2009-like"/>
</dbReference>
<dbReference type="RefSeq" id="WP_330484245.1">
    <property type="nucleotide sequence ID" value="NZ_JAZBJZ010000053.1"/>
</dbReference>
<dbReference type="AlphaFoldDB" id="A0AAW9Q0V8"/>
<reference evidence="2" key="1">
    <citation type="submission" date="2024-01" db="EMBL/GenBank/DDBJ databases">
        <title>Bank of Algae and Cyanobacteria of the Azores (BACA) strain genomes.</title>
        <authorList>
            <person name="Luz R."/>
            <person name="Cordeiro R."/>
            <person name="Fonseca A."/>
            <person name="Goncalves V."/>
        </authorList>
    </citation>
    <scope>NUCLEOTIDE SEQUENCE</scope>
    <source>
        <strain evidence="2">BACA0141</strain>
    </source>
</reference>
<name>A0AAW9Q0V8_9CYAN</name>